<sequence length="145" mass="16178">MINFKIYYSLLGIFLVATQLFPQGRVLFPPPKINSLYFPSKDQVFSPSFPVLTPGTEPRFPDANVILQENLYAPFSVLNGKNLSKLNLEKAHLGFADLRFADLKDTNLSKALLYGANLEGAIFNSETRLPFSKETAFSLGMKESP</sequence>
<dbReference type="Proteomes" id="UP000830116">
    <property type="component" value="Chromosome"/>
</dbReference>
<protein>
    <submittedName>
        <fullName evidence="2">Pentapeptide repeat-containing protein</fullName>
    </submittedName>
</protein>
<feature type="transmembrane region" description="Helical" evidence="1">
    <location>
        <begin position="6"/>
        <end position="28"/>
    </location>
</feature>
<organism evidence="2 3">
    <name type="scientific">Bdellovibrio reynosensis</name>
    <dbReference type="NCBI Taxonomy" id="2835041"/>
    <lineage>
        <taxon>Bacteria</taxon>
        <taxon>Pseudomonadati</taxon>
        <taxon>Bdellovibrionota</taxon>
        <taxon>Bdellovibrionia</taxon>
        <taxon>Bdellovibrionales</taxon>
        <taxon>Pseudobdellovibrionaceae</taxon>
        <taxon>Bdellovibrio</taxon>
    </lineage>
</organism>
<evidence type="ECO:0000256" key="1">
    <source>
        <dbReference type="SAM" id="Phobius"/>
    </source>
</evidence>
<dbReference type="Pfam" id="PF00805">
    <property type="entry name" value="Pentapeptide"/>
    <property type="match status" value="1"/>
</dbReference>
<dbReference type="RefSeq" id="WP_243540007.1">
    <property type="nucleotide sequence ID" value="NZ_CP093442.1"/>
</dbReference>
<keyword evidence="3" id="KW-1185">Reference proteome</keyword>
<dbReference type="EMBL" id="CP093442">
    <property type="protein sequence ID" value="UOF02479.1"/>
    <property type="molecule type" value="Genomic_DNA"/>
</dbReference>
<evidence type="ECO:0000313" key="3">
    <source>
        <dbReference type="Proteomes" id="UP000830116"/>
    </source>
</evidence>
<evidence type="ECO:0000313" key="2">
    <source>
        <dbReference type="EMBL" id="UOF02479.1"/>
    </source>
</evidence>
<proteinExistence type="predicted"/>
<dbReference type="SUPFAM" id="SSF141571">
    <property type="entry name" value="Pentapeptide repeat-like"/>
    <property type="match status" value="1"/>
</dbReference>
<accession>A0ABY4CCH1</accession>
<dbReference type="Gene3D" id="2.160.20.80">
    <property type="entry name" value="E3 ubiquitin-protein ligase SopA"/>
    <property type="match status" value="1"/>
</dbReference>
<keyword evidence="1" id="KW-1133">Transmembrane helix</keyword>
<reference evidence="2" key="1">
    <citation type="submission" date="2022-03" db="EMBL/GenBank/DDBJ databases">
        <title>Genome Identification and Characterization of new species Bdellovibrio reynosense LBG001 sp. nov. from a Mexico soil sample.</title>
        <authorList>
            <person name="Camilli A."/>
            <person name="Ajao Y."/>
            <person name="Guo X."/>
        </authorList>
    </citation>
    <scope>NUCLEOTIDE SEQUENCE</scope>
    <source>
        <strain evidence="2">LBG001</strain>
    </source>
</reference>
<gene>
    <name evidence="2" type="ORF">MNR06_05885</name>
</gene>
<dbReference type="InterPro" id="IPR001646">
    <property type="entry name" value="5peptide_repeat"/>
</dbReference>
<keyword evidence="1" id="KW-0812">Transmembrane</keyword>
<name>A0ABY4CCH1_9BACT</name>
<keyword evidence="1" id="KW-0472">Membrane</keyword>